<dbReference type="EMBL" id="WWCJ01000024">
    <property type="protein sequence ID" value="MYN05048.1"/>
    <property type="molecule type" value="Genomic_DNA"/>
</dbReference>
<organism evidence="2 3">
    <name type="scientific">Pseudoduganella guangdongensis</name>
    <dbReference type="NCBI Taxonomy" id="2692179"/>
    <lineage>
        <taxon>Bacteria</taxon>
        <taxon>Pseudomonadati</taxon>
        <taxon>Pseudomonadota</taxon>
        <taxon>Betaproteobacteria</taxon>
        <taxon>Burkholderiales</taxon>
        <taxon>Oxalobacteraceae</taxon>
        <taxon>Telluria group</taxon>
        <taxon>Pseudoduganella</taxon>
    </lineage>
</organism>
<feature type="chain" id="PRO_5026808529" description="PEP-CTERM sorting domain-containing protein" evidence="1">
    <location>
        <begin position="30"/>
        <end position="246"/>
    </location>
</feature>
<evidence type="ECO:0008006" key="4">
    <source>
        <dbReference type="Google" id="ProtNLM"/>
    </source>
</evidence>
<reference evidence="2 3" key="1">
    <citation type="submission" date="2019-12" db="EMBL/GenBank/DDBJ databases">
        <title>Novel species isolated from a subtropical stream in China.</title>
        <authorList>
            <person name="Lu H."/>
        </authorList>
    </citation>
    <scope>NUCLEOTIDE SEQUENCE [LARGE SCALE GENOMIC DNA]</scope>
    <source>
        <strain evidence="2 3">DS3</strain>
    </source>
</reference>
<name>A0A6N9HN09_9BURK</name>
<gene>
    <name evidence="2" type="ORF">GTP41_23405</name>
</gene>
<dbReference type="NCBIfam" id="NF038120">
    <property type="entry name" value="PEP_CTERM_QFxxD"/>
    <property type="match status" value="1"/>
</dbReference>
<dbReference type="AlphaFoldDB" id="A0A6N9HN09"/>
<dbReference type="RefSeq" id="WP_161028000.1">
    <property type="nucleotide sequence ID" value="NZ_WWCJ01000024.1"/>
</dbReference>
<evidence type="ECO:0000313" key="2">
    <source>
        <dbReference type="EMBL" id="MYN05048.1"/>
    </source>
</evidence>
<dbReference type="Proteomes" id="UP000448575">
    <property type="component" value="Unassembled WGS sequence"/>
</dbReference>
<evidence type="ECO:0000256" key="1">
    <source>
        <dbReference type="SAM" id="SignalP"/>
    </source>
</evidence>
<keyword evidence="1" id="KW-0732">Signal</keyword>
<keyword evidence="3" id="KW-1185">Reference proteome</keyword>
<feature type="signal peptide" evidence="1">
    <location>
        <begin position="1"/>
        <end position="29"/>
    </location>
</feature>
<evidence type="ECO:0000313" key="3">
    <source>
        <dbReference type="Proteomes" id="UP000448575"/>
    </source>
</evidence>
<comment type="caution">
    <text evidence="2">The sequence shown here is derived from an EMBL/GenBank/DDBJ whole genome shotgun (WGS) entry which is preliminary data.</text>
</comment>
<accession>A0A6N9HN09</accession>
<sequence length="246" mass="25641">MHRHITRLKTLACGTLLGAVALLSAPAHASLATFDSSPLTAYNHGEKFQDGGLTFSTNMSAALLALGYTDGAAGVMLDSANPNSCGAINDCPSGGIGNFYGGTNDGSINVQRLGSTYSLRSLRFSYFTPLGGADDGFYGQLVLKATTADGTVVTRSADFANQDNDGHFQFSTWVLDNDFAALKLSDLNISACLFDGNGGCFNTADWAPFAAQFAIDDLDVELPLPGSAPLLLLGLAGLAALRRRAN</sequence>
<protein>
    <recommendedName>
        <fullName evidence="4">PEP-CTERM sorting domain-containing protein</fullName>
    </recommendedName>
</protein>
<proteinExistence type="predicted"/>